<evidence type="ECO:0000313" key="1">
    <source>
        <dbReference type="EMBL" id="KKZ91173.1"/>
    </source>
</evidence>
<accession>C2P9D9</accession>
<evidence type="ECO:0000313" key="2">
    <source>
        <dbReference type="Proteomes" id="UP000035350"/>
    </source>
</evidence>
<reference evidence="1 2" key="1">
    <citation type="journal article" date="2015" name="Genome Announc.">
        <title>Next-Generation Whole-Genome Sequencing of Eight Strains of Bacillus cereus, Isolated from Food.</title>
        <authorList>
            <person name="Krawczyk A.O."/>
            <person name="de Jong A."/>
            <person name="Eijlander R.T."/>
            <person name="Berendsen E.M."/>
            <person name="Holsappel S."/>
            <person name="Wells-Bennik M.H."/>
            <person name="Kuipers O.P."/>
        </authorList>
    </citation>
    <scope>NUCLEOTIDE SEQUENCE [LARGE SCALE GENOMIC DNA]</scope>
    <source>
        <strain evidence="1 2">B4147</strain>
    </source>
</reference>
<dbReference type="Pfam" id="PF13134">
    <property type="entry name" value="DUF3948"/>
    <property type="match status" value="1"/>
</dbReference>
<proteinExistence type="predicted"/>
<protein>
    <submittedName>
        <fullName evidence="1">Uncharacterized protein</fullName>
    </submittedName>
</protein>
<dbReference type="InterPro" id="IPR025034">
    <property type="entry name" value="DUF3948"/>
</dbReference>
<gene>
    <name evidence="1" type="ORF">B4147_0369</name>
</gene>
<accession>A0A0G8BUD2</accession>
<dbReference type="EMBL" id="LCYN01000036">
    <property type="protein sequence ID" value="KKZ91173.1"/>
    <property type="molecule type" value="Genomic_DNA"/>
</dbReference>
<organism evidence="1 2">
    <name type="scientific">Bacillus wiedmannii</name>
    <dbReference type="NCBI Taxonomy" id="1890302"/>
    <lineage>
        <taxon>Bacteria</taxon>
        <taxon>Bacillati</taxon>
        <taxon>Bacillota</taxon>
        <taxon>Bacilli</taxon>
        <taxon>Bacillales</taxon>
        <taxon>Bacillaceae</taxon>
        <taxon>Bacillus</taxon>
        <taxon>Bacillus cereus group</taxon>
    </lineage>
</organism>
<comment type="caution">
    <text evidence="1">The sequence shown here is derived from an EMBL/GenBank/DDBJ whole genome shotgun (WGS) entry which is preliminary data.</text>
</comment>
<reference evidence="2" key="2">
    <citation type="submission" date="2015-04" db="EMBL/GenBank/DDBJ databases">
        <title>Draft Genome Sequences of Eight Spore-Forming Food Isolates of Bacillus cereus Genome sequencing.</title>
        <authorList>
            <person name="Krawcyk A.O."/>
            <person name="de Jong A."/>
            <person name="Eijlander R.T."/>
            <person name="Berendsen E.M."/>
            <person name="Holsappel S."/>
            <person name="Wells-Bennik M."/>
            <person name="Kuipers O.P."/>
        </authorList>
    </citation>
    <scope>NUCLEOTIDE SEQUENCE [LARGE SCALE GENOMIC DNA]</scope>
    <source>
        <strain evidence="2">B4147</strain>
    </source>
</reference>
<sequence>MRNMNSEQVLQVTKTDLLGSLGGAVVLTSFILFLANVLV</sequence>
<dbReference type="AlphaFoldDB" id="A0A0G8BUD2"/>
<dbReference type="Proteomes" id="UP000035350">
    <property type="component" value="Unassembled WGS sequence"/>
</dbReference>
<name>A0A0G8BUD2_9BACI</name>
<dbReference type="PATRIC" id="fig|1396.428.peg.2112"/>